<dbReference type="PANTHER" id="PTHR48071">
    <property type="entry name" value="SRCR DOMAIN-CONTAINING PROTEIN"/>
    <property type="match status" value="1"/>
</dbReference>
<dbReference type="Proteomes" id="UP000694407">
    <property type="component" value="Unplaced"/>
</dbReference>
<dbReference type="PROSITE" id="PS50287">
    <property type="entry name" value="SRCR_2"/>
    <property type="match status" value="1"/>
</dbReference>
<evidence type="ECO:0000259" key="5">
    <source>
        <dbReference type="PROSITE" id="PS50287"/>
    </source>
</evidence>
<dbReference type="SUPFAM" id="SSF56487">
    <property type="entry name" value="SRCR-like"/>
    <property type="match status" value="1"/>
</dbReference>
<dbReference type="GeneTree" id="ENSGT00950000183074"/>
<dbReference type="InterPro" id="IPR001190">
    <property type="entry name" value="SRCR"/>
</dbReference>
<evidence type="ECO:0000313" key="7">
    <source>
        <dbReference type="Proteomes" id="UP000694407"/>
    </source>
</evidence>
<reference evidence="6" key="2">
    <citation type="submission" date="2025-09" db="UniProtKB">
        <authorList>
            <consortium name="Ensembl"/>
        </authorList>
    </citation>
    <scope>IDENTIFICATION</scope>
</reference>
<dbReference type="GO" id="GO:0016020">
    <property type="term" value="C:membrane"/>
    <property type="evidence" value="ECO:0007669"/>
    <property type="project" value="InterPro"/>
</dbReference>
<feature type="region of interest" description="Disordered" evidence="3">
    <location>
        <begin position="155"/>
        <end position="194"/>
    </location>
</feature>
<feature type="compositionally biased region" description="Low complexity" evidence="3">
    <location>
        <begin position="159"/>
        <end position="170"/>
    </location>
</feature>
<sequence>MIPKVWEEEDYSKPKKRNGMNCFMAIVAVYLIVLTAGAALLVVQVLNLQERLWALESYFPNTTLAAEDRQTSWLPSAHRQIFLAPSVSELQDLQAQMVQVRGSQERLLQRIDSFTQNPGLAFPPLVGTPQRRMGKEDSWVNGERGIAVPRAHLTDTCASSSGLPGQKGSPGLPGPPGPPAEKGATGAPGRDGTPGMNFLACSPFFPAFSGPCSEFPFPPGLRGPQGPPGIKGEAGDDTGLQTGTHKWTGKACVDTGPGRFFTSPPMFSHPGTSFTHARIVGSSNRGRAEVYYNDVWGTICDDGWDNSDATVFCRMLGFSRGTALGSFGGGTGKIWLDDVACTGSELTLWNCNKSNWGSHNCNHSEDAGVDCS</sequence>
<dbReference type="AlphaFoldDB" id="A0A8C6AB19"/>
<evidence type="ECO:0000256" key="2">
    <source>
        <dbReference type="PROSITE-ProRule" id="PRU00196"/>
    </source>
</evidence>
<dbReference type="PANTHER" id="PTHR48071:SF18">
    <property type="entry name" value="DELETED IN MALIGNANT BRAIN TUMORS 1 PROTEIN-RELATED"/>
    <property type="match status" value="1"/>
</dbReference>
<feature type="disulfide bond" evidence="2">
    <location>
        <begin position="341"/>
        <end position="351"/>
    </location>
</feature>
<dbReference type="Gene3D" id="3.10.250.10">
    <property type="entry name" value="SRCR-like domain"/>
    <property type="match status" value="1"/>
</dbReference>
<evidence type="ECO:0000256" key="4">
    <source>
        <dbReference type="SAM" id="Phobius"/>
    </source>
</evidence>
<feature type="domain" description="SRCR" evidence="5">
    <location>
        <begin position="277"/>
        <end position="372"/>
    </location>
</feature>
<comment type="caution">
    <text evidence="2">Lacks conserved residue(s) required for the propagation of feature annotation.</text>
</comment>
<dbReference type="InterPro" id="IPR036772">
    <property type="entry name" value="SRCR-like_dom_sf"/>
</dbReference>
<feature type="transmembrane region" description="Helical" evidence="4">
    <location>
        <begin position="21"/>
        <end position="43"/>
    </location>
</feature>
<accession>A0A8C6AB19</accession>
<feature type="region of interest" description="Disordered" evidence="3">
    <location>
        <begin position="217"/>
        <end position="247"/>
    </location>
</feature>
<protein>
    <recommendedName>
        <fullName evidence="5">SRCR domain-containing protein</fullName>
    </recommendedName>
</protein>
<keyword evidence="1 2" id="KW-1015">Disulfide bond</keyword>
<proteinExistence type="predicted"/>
<dbReference type="PROSITE" id="PS00420">
    <property type="entry name" value="SRCR_1"/>
    <property type="match status" value="1"/>
</dbReference>
<dbReference type="Pfam" id="PF00530">
    <property type="entry name" value="SRCR"/>
    <property type="match status" value="1"/>
</dbReference>
<keyword evidence="7" id="KW-1185">Reference proteome</keyword>
<feature type="compositionally biased region" description="Pro residues" evidence="3">
    <location>
        <begin position="217"/>
        <end position="227"/>
    </location>
</feature>
<keyword evidence="4" id="KW-1133">Transmembrane helix</keyword>
<reference evidence="6" key="1">
    <citation type="submission" date="2025-08" db="UniProtKB">
        <authorList>
            <consortium name="Ensembl"/>
        </authorList>
    </citation>
    <scope>IDENTIFICATION</scope>
</reference>
<evidence type="ECO:0000256" key="1">
    <source>
        <dbReference type="ARBA" id="ARBA00023157"/>
    </source>
</evidence>
<organism evidence="6 7">
    <name type="scientific">Marmota marmota marmota</name>
    <name type="common">Alpine marmot</name>
    <dbReference type="NCBI Taxonomy" id="9994"/>
    <lineage>
        <taxon>Eukaryota</taxon>
        <taxon>Metazoa</taxon>
        <taxon>Chordata</taxon>
        <taxon>Craniata</taxon>
        <taxon>Vertebrata</taxon>
        <taxon>Euteleostomi</taxon>
        <taxon>Mammalia</taxon>
        <taxon>Eutheria</taxon>
        <taxon>Euarchontoglires</taxon>
        <taxon>Glires</taxon>
        <taxon>Rodentia</taxon>
        <taxon>Sciuromorpha</taxon>
        <taxon>Sciuridae</taxon>
        <taxon>Xerinae</taxon>
        <taxon>Marmotini</taxon>
        <taxon>Marmota</taxon>
    </lineage>
</organism>
<evidence type="ECO:0000256" key="3">
    <source>
        <dbReference type="SAM" id="MobiDB-lite"/>
    </source>
</evidence>
<keyword evidence="4" id="KW-0812">Transmembrane</keyword>
<evidence type="ECO:0000313" key="6">
    <source>
        <dbReference type="Ensembl" id="ENSMMMP00000025851.1"/>
    </source>
</evidence>
<name>A0A8C6AB19_MARMA</name>
<dbReference type="Ensembl" id="ENSMMMT00000029268.1">
    <property type="protein sequence ID" value="ENSMMMP00000025851.1"/>
    <property type="gene ID" value="ENSMMMG00000022662.1"/>
</dbReference>
<dbReference type="SMART" id="SM00202">
    <property type="entry name" value="SR"/>
    <property type="match status" value="1"/>
</dbReference>
<dbReference type="PRINTS" id="PR00258">
    <property type="entry name" value="SPERACTRCPTR"/>
</dbReference>
<keyword evidence="4" id="KW-0472">Membrane</keyword>